<dbReference type="FunFam" id="3.30.200.20:FF:000035">
    <property type="entry name" value="Serine/threonine protein kinase Stk1"/>
    <property type="match status" value="1"/>
</dbReference>
<dbReference type="InterPro" id="IPR005543">
    <property type="entry name" value="PASTA_dom"/>
</dbReference>
<dbReference type="GO" id="GO:0005524">
    <property type="term" value="F:ATP binding"/>
    <property type="evidence" value="ECO:0007669"/>
    <property type="project" value="UniProtKB-UniRule"/>
</dbReference>
<dbReference type="Pfam" id="PF00069">
    <property type="entry name" value="Pkinase"/>
    <property type="match status" value="1"/>
</dbReference>
<dbReference type="eggNOG" id="COG0515">
    <property type="taxonomic scope" value="Bacteria"/>
</dbReference>
<dbReference type="Pfam" id="PF03793">
    <property type="entry name" value="PASTA"/>
    <property type="match status" value="4"/>
</dbReference>
<dbReference type="PROSITE" id="PS00108">
    <property type="entry name" value="PROTEIN_KINASE_ST"/>
    <property type="match status" value="1"/>
</dbReference>
<evidence type="ECO:0000256" key="11">
    <source>
        <dbReference type="SAM" id="MobiDB-lite"/>
    </source>
</evidence>
<dbReference type="SUPFAM" id="SSF56112">
    <property type="entry name" value="Protein kinase-like (PK-like)"/>
    <property type="match status" value="1"/>
</dbReference>
<dbReference type="SUPFAM" id="SSF54184">
    <property type="entry name" value="Penicillin-binding protein 2x (pbp-2x), c-terminal domain"/>
    <property type="match status" value="1"/>
</dbReference>
<dbReference type="EC" id="2.7.11.1" evidence="1"/>
<dbReference type="PANTHER" id="PTHR43289:SF6">
    <property type="entry name" value="SERINE_THREONINE-PROTEIN KINASE NEKL-3"/>
    <property type="match status" value="1"/>
</dbReference>
<keyword evidence="15" id="KW-1185">Reference proteome</keyword>
<dbReference type="RefSeq" id="WP_020975357.1">
    <property type="nucleotide sequence ID" value="NC_022198.1"/>
</dbReference>
<sequence length="678" mass="71821">MILADRYELGEVIGTGGMSDVYAATDTLLGRSVAVKVMRAELARDDSFRERFRREATNAGKLNHATIVAVYDSGEWEGVPYIVMERVHGRTLRDIVREQGPMTPAQAASTLIPVCEALQVSHDAGIIHRDIKPANIMITNTGAVKVMDFGIARAVNDSTAAMTQTAAVIGTAQYLSPEQARGKKAEAASDVYALGCVLYEVITGRPPFEGESPVAVAYQHVHDNPTPPSEFISGLTPTEALNIDAVTLTAMAKHPADRYQSATEMADDLGRVARNTIANAARTHVAPQQSQGRGAHARPGLHEAPTTTIPATPAPAPQAYPATSTYQPAQAADIHRQPAQVAPQQNRRDVNTRDDFDDYDDYDERGSRWPAVLAGLLAVVLIGVGGVFTYDYVTGKSSTSTASTVAIPSVSGMSEEQATTRLRDAGFTVDVRQQADPKAPRGTVIATNPASGSEIVKGSTVTLIVSSGKEITEVPDLTGRNTEEAAKILESAGLELDRQVKEQPSDTVKEGAVIEQSPRAGNQVSKGTKVAITVSTGVDEVRVPVITGLKWERAEGNLTSLGFVPVLEYIDSDQPEGTVVSAEGEGSDIPKGSDVAVKVSRGNRITMPDLTGLVSTQALATLRGTGWAAPDSALVVEQVKTPVLLDQGKIAGQTPAAGQPLIKDAPVTVQVYVFDLLP</sequence>
<dbReference type="GO" id="GO:0045717">
    <property type="term" value="P:negative regulation of fatty acid biosynthetic process"/>
    <property type="evidence" value="ECO:0007669"/>
    <property type="project" value="UniProtKB-ARBA"/>
</dbReference>
<keyword evidence="3" id="KW-0808">Transferase</keyword>
<keyword evidence="5 10" id="KW-0547">Nucleotide-binding</keyword>
<dbReference type="PROSITE" id="PS00107">
    <property type="entry name" value="PROTEIN_KINASE_ATP"/>
    <property type="match status" value="1"/>
</dbReference>
<dbReference type="InterPro" id="IPR017441">
    <property type="entry name" value="Protein_kinase_ATP_BS"/>
</dbReference>
<comment type="catalytic activity">
    <reaction evidence="8">
        <text>L-threonyl-[protein] + ATP = O-phospho-L-threonyl-[protein] + ADP + H(+)</text>
        <dbReference type="Rhea" id="RHEA:46608"/>
        <dbReference type="Rhea" id="RHEA-COMP:11060"/>
        <dbReference type="Rhea" id="RHEA-COMP:11605"/>
        <dbReference type="ChEBI" id="CHEBI:15378"/>
        <dbReference type="ChEBI" id="CHEBI:30013"/>
        <dbReference type="ChEBI" id="CHEBI:30616"/>
        <dbReference type="ChEBI" id="CHEBI:61977"/>
        <dbReference type="ChEBI" id="CHEBI:456216"/>
        <dbReference type="EC" id="2.7.11.1"/>
    </reaction>
</comment>
<evidence type="ECO:0000256" key="6">
    <source>
        <dbReference type="ARBA" id="ARBA00022777"/>
    </source>
</evidence>
<keyword evidence="4" id="KW-0677">Repeat</keyword>
<feature type="region of interest" description="Disordered" evidence="11">
    <location>
        <begin position="282"/>
        <end position="359"/>
    </location>
</feature>
<evidence type="ECO:0000256" key="8">
    <source>
        <dbReference type="ARBA" id="ARBA00047899"/>
    </source>
</evidence>
<dbReference type="InterPro" id="IPR011009">
    <property type="entry name" value="Kinase-like_dom_sf"/>
</dbReference>
<evidence type="ECO:0000313" key="14">
    <source>
        <dbReference type="EMBL" id="AGU14236.1"/>
    </source>
</evidence>
<evidence type="ECO:0000256" key="1">
    <source>
        <dbReference type="ARBA" id="ARBA00012513"/>
    </source>
</evidence>
<dbReference type="Gene3D" id="3.30.10.20">
    <property type="match status" value="4"/>
</dbReference>
<accession>U3GW96</accession>
<keyword evidence="7 10" id="KW-0067">ATP-binding</keyword>
<dbReference type="OrthoDB" id="9762169at2"/>
<feature type="domain" description="PASTA" evidence="13">
    <location>
        <begin position="602"/>
        <end position="673"/>
    </location>
</feature>
<evidence type="ECO:0000256" key="3">
    <source>
        <dbReference type="ARBA" id="ARBA00022679"/>
    </source>
</evidence>
<dbReference type="KEGG" id="caz:CARG_00140"/>
<dbReference type="HOGENOM" id="CLU_000288_135_2_11"/>
<reference evidence="14 15" key="1">
    <citation type="journal article" date="2013" name="Genome Announc.">
        <title>Whole-Genome Sequence of the Clinical Strain Corynebacterium argentoratense DSM 44202, Isolated from a Human Throat Specimen.</title>
        <authorList>
            <person name="Bomholt C."/>
            <person name="Glaub A."/>
            <person name="Gravermann K."/>
            <person name="Albersmeier A."/>
            <person name="Brinkrolf K."/>
            <person name="Ruckert C."/>
            <person name="Tauch A."/>
        </authorList>
    </citation>
    <scope>NUCLEOTIDE SEQUENCE [LARGE SCALE GENOMIC DNA]</scope>
    <source>
        <strain evidence="14">DSM 44202</strain>
    </source>
</reference>
<dbReference type="CDD" id="cd06577">
    <property type="entry name" value="PASTA_pknB"/>
    <property type="match status" value="4"/>
</dbReference>
<dbReference type="InterPro" id="IPR008271">
    <property type="entry name" value="Ser/Thr_kinase_AS"/>
</dbReference>
<feature type="binding site" evidence="10">
    <location>
        <position position="36"/>
    </location>
    <ligand>
        <name>ATP</name>
        <dbReference type="ChEBI" id="CHEBI:30616"/>
    </ligand>
</feature>
<organism evidence="14 15">
    <name type="scientific">Corynebacterium argentoratense DSM 44202</name>
    <dbReference type="NCBI Taxonomy" id="1348662"/>
    <lineage>
        <taxon>Bacteria</taxon>
        <taxon>Bacillati</taxon>
        <taxon>Actinomycetota</taxon>
        <taxon>Actinomycetes</taxon>
        <taxon>Mycobacteriales</taxon>
        <taxon>Corynebacteriaceae</taxon>
        <taxon>Corynebacterium</taxon>
    </lineage>
</organism>
<dbReference type="AlphaFoldDB" id="U3GW96"/>
<evidence type="ECO:0000256" key="9">
    <source>
        <dbReference type="ARBA" id="ARBA00048679"/>
    </source>
</evidence>
<evidence type="ECO:0000256" key="2">
    <source>
        <dbReference type="ARBA" id="ARBA00022527"/>
    </source>
</evidence>
<dbReference type="STRING" id="1348662.CARG_00140"/>
<dbReference type="PATRIC" id="fig|1348662.3.peg.26"/>
<keyword evidence="2" id="KW-0723">Serine/threonine-protein kinase</keyword>
<dbReference type="FunFam" id="1.10.510.10:FF:000021">
    <property type="entry name" value="Serine/threonine protein kinase"/>
    <property type="match status" value="1"/>
</dbReference>
<protein>
    <recommendedName>
        <fullName evidence="1">non-specific serine/threonine protein kinase</fullName>
        <ecNumber evidence="1">2.7.11.1</ecNumber>
    </recommendedName>
</protein>
<dbReference type="PANTHER" id="PTHR43289">
    <property type="entry name" value="MITOGEN-ACTIVATED PROTEIN KINASE KINASE KINASE 20-RELATED"/>
    <property type="match status" value="1"/>
</dbReference>
<comment type="catalytic activity">
    <reaction evidence="9">
        <text>L-seryl-[protein] + ATP = O-phospho-L-seryl-[protein] + ADP + H(+)</text>
        <dbReference type="Rhea" id="RHEA:17989"/>
        <dbReference type="Rhea" id="RHEA-COMP:9863"/>
        <dbReference type="Rhea" id="RHEA-COMP:11604"/>
        <dbReference type="ChEBI" id="CHEBI:15378"/>
        <dbReference type="ChEBI" id="CHEBI:29999"/>
        <dbReference type="ChEBI" id="CHEBI:30616"/>
        <dbReference type="ChEBI" id="CHEBI:83421"/>
        <dbReference type="ChEBI" id="CHEBI:456216"/>
        <dbReference type="EC" id="2.7.11.1"/>
    </reaction>
</comment>
<dbReference type="GeneID" id="78248922"/>
<dbReference type="PROSITE" id="PS50011">
    <property type="entry name" value="PROTEIN_KINASE_DOM"/>
    <property type="match status" value="1"/>
</dbReference>
<evidence type="ECO:0000259" key="13">
    <source>
        <dbReference type="PROSITE" id="PS51178"/>
    </source>
</evidence>
<evidence type="ECO:0000259" key="12">
    <source>
        <dbReference type="PROSITE" id="PS50011"/>
    </source>
</evidence>
<evidence type="ECO:0000256" key="10">
    <source>
        <dbReference type="PROSITE-ProRule" id="PRU10141"/>
    </source>
</evidence>
<evidence type="ECO:0000256" key="5">
    <source>
        <dbReference type="ARBA" id="ARBA00022741"/>
    </source>
</evidence>
<gene>
    <name evidence="14" type="ORF">CARG_00140</name>
</gene>
<dbReference type="eggNOG" id="COG2815">
    <property type="taxonomic scope" value="Bacteria"/>
</dbReference>
<dbReference type="Gene3D" id="1.10.510.10">
    <property type="entry name" value="Transferase(Phosphotransferase) domain 1"/>
    <property type="match status" value="1"/>
</dbReference>
<dbReference type="NCBIfam" id="NF033483">
    <property type="entry name" value="PknB_PASTA_kin"/>
    <property type="match status" value="1"/>
</dbReference>
<name>U3GW96_9CORY</name>
<feature type="domain" description="Protein kinase" evidence="12">
    <location>
        <begin position="7"/>
        <end position="270"/>
    </location>
</feature>
<dbReference type="Proteomes" id="UP000016943">
    <property type="component" value="Chromosome"/>
</dbReference>
<evidence type="ECO:0000256" key="7">
    <source>
        <dbReference type="ARBA" id="ARBA00022840"/>
    </source>
</evidence>
<dbReference type="SMART" id="SM00740">
    <property type="entry name" value="PASTA"/>
    <property type="match status" value="4"/>
</dbReference>
<feature type="domain" description="PASTA" evidence="13">
    <location>
        <begin position="468"/>
        <end position="536"/>
    </location>
</feature>
<evidence type="ECO:0000313" key="15">
    <source>
        <dbReference type="Proteomes" id="UP000016943"/>
    </source>
</evidence>
<dbReference type="Gene3D" id="3.30.200.20">
    <property type="entry name" value="Phosphorylase Kinase, domain 1"/>
    <property type="match status" value="1"/>
</dbReference>
<proteinExistence type="predicted"/>
<dbReference type="EMBL" id="CP006365">
    <property type="protein sequence ID" value="AGU14236.1"/>
    <property type="molecule type" value="Genomic_DNA"/>
</dbReference>
<evidence type="ECO:0000256" key="4">
    <source>
        <dbReference type="ARBA" id="ARBA00022737"/>
    </source>
</evidence>
<dbReference type="GO" id="GO:0004674">
    <property type="term" value="F:protein serine/threonine kinase activity"/>
    <property type="evidence" value="ECO:0007669"/>
    <property type="project" value="UniProtKB-KW"/>
</dbReference>
<feature type="domain" description="PASTA" evidence="13">
    <location>
        <begin position="401"/>
        <end position="467"/>
    </location>
</feature>
<feature type="domain" description="PASTA" evidence="13">
    <location>
        <begin position="537"/>
        <end position="601"/>
    </location>
</feature>
<dbReference type="InterPro" id="IPR000719">
    <property type="entry name" value="Prot_kinase_dom"/>
</dbReference>
<dbReference type="SMART" id="SM00220">
    <property type="entry name" value="S_TKc"/>
    <property type="match status" value="1"/>
</dbReference>
<dbReference type="PROSITE" id="PS51178">
    <property type="entry name" value="PASTA"/>
    <property type="match status" value="4"/>
</dbReference>
<dbReference type="CDD" id="cd14014">
    <property type="entry name" value="STKc_PknB_like"/>
    <property type="match status" value="1"/>
</dbReference>
<keyword evidence="6" id="KW-0418">Kinase</keyword>